<accession>A0A815WLE6</accession>
<evidence type="ECO:0000259" key="1">
    <source>
        <dbReference type="Pfam" id="PF06957"/>
    </source>
</evidence>
<dbReference type="AlphaFoldDB" id="A0A815WLE6"/>
<dbReference type="EMBL" id="CAJNOU010009076">
    <property type="protein sequence ID" value="CAF1543399.1"/>
    <property type="molecule type" value="Genomic_DNA"/>
</dbReference>
<protein>
    <recommendedName>
        <fullName evidence="1">Coatomer alpha subunit C-terminal domain-containing protein</fullName>
    </recommendedName>
</protein>
<dbReference type="GO" id="GO:0006886">
    <property type="term" value="P:intracellular protein transport"/>
    <property type="evidence" value="ECO:0007669"/>
    <property type="project" value="InterPro"/>
</dbReference>
<dbReference type="Pfam" id="PF06957">
    <property type="entry name" value="COPI_C"/>
    <property type="match status" value="1"/>
</dbReference>
<dbReference type="GO" id="GO:0016192">
    <property type="term" value="P:vesicle-mediated transport"/>
    <property type="evidence" value="ECO:0007669"/>
    <property type="project" value="InterPro"/>
</dbReference>
<reference evidence="2" key="1">
    <citation type="submission" date="2021-02" db="EMBL/GenBank/DDBJ databases">
        <authorList>
            <person name="Nowell W R."/>
        </authorList>
    </citation>
    <scope>NUCLEOTIDE SEQUENCE</scope>
</reference>
<name>A0A815WLE6_9BILA</name>
<proteinExistence type="predicted"/>
<dbReference type="Proteomes" id="UP000663889">
    <property type="component" value="Unassembled WGS sequence"/>
</dbReference>
<feature type="non-terminal residue" evidence="2">
    <location>
        <position position="1"/>
    </location>
</feature>
<evidence type="ECO:0000313" key="3">
    <source>
        <dbReference type="Proteomes" id="UP000663889"/>
    </source>
</evidence>
<evidence type="ECO:0000313" key="2">
    <source>
        <dbReference type="EMBL" id="CAF1543399.1"/>
    </source>
</evidence>
<feature type="domain" description="Coatomer alpha subunit C-terminal" evidence="1">
    <location>
        <begin position="6"/>
        <end position="44"/>
    </location>
</feature>
<dbReference type="GO" id="GO:0030126">
    <property type="term" value="C:COPI vesicle coat"/>
    <property type="evidence" value="ECO:0007669"/>
    <property type="project" value="InterPro"/>
</dbReference>
<gene>
    <name evidence="2" type="ORF">SEV965_LOCUS38268</name>
</gene>
<organism evidence="2 3">
    <name type="scientific">Rotaria sordida</name>
    <dbReference type="NCBI Taxonomy" id="392033"/>
    <lineage>
        <taxon>Eukaryota</taxon>
        <taxon>Metazoa</taxon>
        <taxon>Spiralia</taxon>
        <taxon>Gnathifera</taxon>
        <taxon>Rotifera</taxon>
        <taxon>Eurotatoria</taxon>
        <taxon>Bdelloidea</taxon>
        <taxon>Philodinida</taxon>
        <taxon>Philodinidae</taxon>
        <taxon>Rotaria</taxon>
    </lineage>
</organism>
<dbReference type="InterPro" id="IPR010714">
    <property type="entry name" value="Coatomer_asu_C"/>
</dbReference>
<comment type="caution">
    <text evidence="2">The sequence shown here is derived from an EMBL/GenBank/DDBJ whole genome shotgun (WGS) entry which is preliminary data.</text>
</comment>
<dbReference type="GO" id="GO:0005198">
    <property type="term" value="F:structural molecule activity"/>
    <property type="evidence" value="ECO:0007669"/>
    <property type="project" value="InterPro"/>
</dbReference>
<sequence length="44" mass="5267">MRLLHDQLRKILSVCEKNPIDEHPLKYNEYNLFDICAASYVPIY</sequence>